<dbReference type="Gene3D" id="3.40.50.150">
    <property type="entry name" value="Vaccinia Virus protein VP39"/>
    <property type="match status" value="1"/>
</dbReference>
<dbReference type="CDD" id="cd02440">
    <property type="entry name" value="AdoMet_MTases"/>
    <property type="match status" value="1"/>
</dbReference>
<dbReference type="EMBL" id="CP011013">
    <property type="protein sequence ID" value="AJT50109.1"/>
    <property type="molecule type" value="Genomic_DNA"/>
</dbReference>
<proteinExistence type="predicted"/>
<protein>
    <submittedName>
        <fullName evidence="3">SAM-dependent methyltransferase</fullName>
    </submittedName>
</protein>
<dbReference type="GO" id="GO:0008168">
    <property type="term" value="F:methyltransferase activity"/>
    <property type="evidence" value="ECO:0007669"/>
    <property type="project" value="UniProtKB-KW"/>
</dbReference>
<dbReference type="PANTHER" id="PTHR43861">
    <property type="entry name" value="TRANS-ACONITATE 2-METHYLTRANSFERASE-RELATED"/>
    <property type="match status" value="1"/>
</dbReference>
<evidence type="ECO:0000259" key="2">
    <source>
        <dbReference type="Pfam" id="PF13649"/>
    </source>
</evidence>
<dbReference type="InterPro" id="IPR041698">
    <property type="entry name" value="Methyltransf_25"/>
</dbReference>
<keyword evidence="1 3" id="KW-0808">Transferase</keyword>
<dbReference type="OrthoDB" id="9811589at2"/>
<dbReference type="KEGG" id="lmu:LBLM1_02805"/>
<evidence type="ECO:0000313" key="4">
    <source>
        <dbReference type="Proteomes" id="UP000003645"/>
    </source>
</evidence>
<dbReference type="Pfam" id="PF13649">
    <property type="entry name" value="Methyltransf_25"/>
    <property type="match status" value="1"/>
</dbReference>
<dbReference type="InterPro" id="IPR029063">
    <property type="entry name" value="SAM-dependent_MTases_sf"/>
</dbReference>
<dbReference type="HOGENOM" id="CLU_069129_5_2_9"/>
<organism evidence="3 4">
    <name type="scientific">Limosilactobacillus mucosae LM1</name>
    <dbReference type="NCBI Taxonomy" id="1130798"/>
    <lineage>
        <taxon>Bacteria</taxon>
        <taxon>Bacillati</taxon>
        <taxon>Bacillota</taxon>
        <taxon>Bacilli</taxon>
        <taxon>Lactobacillales</taxon>
        <taxon>Lactobacillaceae</taxon>
        <taxon>Limosilactobacillus</taxon>
    </lineage>
</organism>
<name>A0A0D4CJ87_LIMMU</name>
<dbReference type="STRING" id="1130798.LBLM1_02805"/>
<dbReference type="Proteomes" id="UP000003645">
    <property type="component" value="Chromosome"/>
</dbReference>
<sequence length="249" mass="29227">MIYGTFAQLYDELFESDMYQQWREFVESRLPKSARTILDVAGGAGRLGVLLAQDGYQVVDFDFSEEMLSLAFKHAQEAQVPMTLVQGDMRDLNGLEQYDAITCFADSLCYLDDFNDVQATLKQMAAHLKDDGWLLFDVITPYQTDEIYPGYMYNYEDSDEQRAFLWRSYADDDVEHGVIHELTFFNRLPDDHYQRLHETHFERAYELKEWREALLKAGFNQIEVKADFGSQAIDEKTTRWFFICRKQVD</sequence>
<dbReference type="AlphaFoldDB" id="A0A0D4CJ87"/>
<dbReference type="RefSeq" id="WP_006500054.1">
    <property type="nucleotide sequence ID" value="NZ_CP011013.1"/>
</dbReference>
<gene>
    <name evidence="3" type="ORF">LBLM1_02805</name>
</gene>
<accession>A0A0D4CJ87</accession>
<keyword evidence="3" id="KW-0489">Methyltransferase</keyword>
<dbReference type="Gene3D" id="2.20.25.110">
    <property type="entry name" value="S-adenosyl-L-methionine-dependent methyltransferases"/>
    <property type="match status" value="1"/>
</dbReference>
<keyword evidence="4" id="KW-1185">Reference proteome</keyword>
<evidence type="ECO:0000256" key="1">
    <source>
        <dbReference type="ARBA" id="ARBA00022679"/>
    </source>
</evidence>
<dbReference type="GO" id="GO:0032259">
    <property type="term" value="P:methylation"/>
    <property type="evidence" value="ECO:0007669"/>
    <property type="project" value="UniProtKB-KW"/>
</dbReference>
<evidence type="ECO:0000313" key="3">
    <source>
        <dbReference type="EMBL" id="AJT50109.1"/>
    </source>
</evidence>
<reference evidence="3 4" key="1">
    <citation type="journal article" date="2012" name="J. Bacteriol.">
        <title>Genome sequence of Lactobacillus mucosae LM1, isolated from piglet feces.</title>
        <authorList>
            <person name="Lee J.H."/>
            <person name="Valeriano V.D."/>
            <person name="Shin Y.R."/>
            <person name="Chae J.P."/>
            <person name="Kim G.B."/>
            <person name="Ham J.S."/>
            <person name="Chun J."/>
            <person name="Kang D.K."/>
        </authorList>
    </citation>
    <scope>NUCLEOTIDE SEQUENCE [LARGE SCALE GENOMIC DNA]</scope>
    <source>
        <strain evidence="3 4">LM1</strain>
    </source>
</reference>
<feature type="domain" description="Methyltransferase" evidence="2">
    <location>
        <begin position="37"/>
        <end position="132"/>
    </location>
</feature>
<dbReference type="SUPFAM" id="SSF53335">
    <property type="entry name" value="S-adenosyl-L-methionine-dependent methyltransferases"/>
    <property type="match status" value="1"/>
</dbReference>